<dbReference type="Gene3D" id="3.30.300.30">
    <property type="match status" value="1"/>
</dbReference>
<dbReference type="PANTHER" id="PTHR43201:SF32">
    <property type="entry name" value="2-SUCCINYLBENZOATE--COA LIGASE, CHLOROPLASTIC_PEROXISOMAL"/>
    <property type="match status" value="1"/>
</dbReference>
<dbReference type="Pfam" id="PF00501">
    <property type="entry name" value="AMP-binding"/>
    <property type="match status" value="1"/>
</dbReference>
<dbReference type="PANTHER" id="PTHR43201">
    <property type="entry name" value="ACYL-COA SYNTHETASE"/>
    <property type="match status" value="1"/>
</dbReference>
<reference evidence="3" key="2">
    <citation type="submission" date="2020-09" db="EMBL/GenBank/DDBJ databases">
        <authorList>
            <person name="Sun Q."/>
            <person name="Kim S."/>
        </authorList>
    </citation>
    <scope>NUCLEOTIDE SEQUENCE</scope>
    <source>
        <strain evidence="3">KCTC 32422</strain>
    </source>
</reference>
<sequence length="521" mass="56590">MRAIDYFDRGHDRDPQRLAIIDTASGLKLTFAEVKELTERIAAALQRGGFRNQDLLGLYGPNDGMLLVVLLAMWRANGKWIPVNTRNAIEANAGYINYVRCQWMFYHSSKADEVAQLRALCPTLNHFVCLDQPMGDDPSLEQFMAGVSAADFVEPEIDAFGNMMDLVGIFPTGGTTGPSKGANVTNLGWGTMIETAADGMGGRTDSPVALVSAPITHAAGPIALSTLSLGATQVILPGFDAEDVLRTIAGYKVTHMYLPPTALYQLLASPEIGSHDYSSLKIFILVGSPCSPEKLRQAVEVFGPCMCQSYGQVECPMIVAWFPPEDVARFAKSAPEKLASCGKVTRSIKVALLDDDGRQVPLGEAGEICVRGVLVSDSYFEKPEETAEIRKFGWHHTGDVGKFDAEGYLYIVDRKKDMVVTGGFNVFTAEVEAAITELPQVRECCVFGIPHEKWGEQVHAVVVAEGIDEAAIIAHTKARLGGVKAPKSVAFIDSIPRTAAGKMDKKELRRPYWGGSDRMVN</sequence>
<evidence type="ECO:0000313" key="4">
    <source>
        <dbReference type="Proteomes" id="UP000634139"/>
    </source>
</evidence>
<dbReference type="InterPro" id="IPR045851">
    <property type="entry name" value="AMP-bd_C_sf"/>
</dbReference>
<dbReference type="SUPFAM" id="SSF56801">
    <property type="entry name" value="Acetyl-CoA synthetase-like"/>
    <property type="match status" value="1"/>
</dbReference>
<dbReference type="InterPro" id="IPR042099">
    <property type="entry name" value="ANL_N_sf"/>
</dbReference>
<feature type="domain" description="AMP-dependent synthetase/ligase" evidence="1">
    <location>
        <begin position="9"/>
        <end position="380"/>
    </location>
</feature>
<reference evidence="3" key="1">
    <citation type="journal article" date="2014" name="Int. J. Syst. Evol. Microbiol.">
        <title>Complete genome sequence of Corynebacterium casei LMG S-19264T (=DSM 44701T), isolated from a smear-ripened cheese.</title>
        <authorList>
            <consortium name="US DOE Joint Genome Institute (JGI-PGF)"/>
            <person name="Walter F."/>
            <person name="Albersmeier A."/>
            <person name="Kalinowski J."/>
            <person name="Ruckert C."/>
        </authorList>
    </citation>
    <scope>NUCLEOTIDE SEQUENCE</scope>
    <source>
        <strain evidence="3">KCTC 32422</strain>
    </source>
</reference>
<dbReference type="GO" id="GO:0031956">
    <property type="term" value="F:medium-chain fatty acid-CoA ligase activity"/>
    <property type="evidence" value="ECO:0007669"/>
    <property type="project" value="TreeGrafter"/>
</dbReference>
<evidence type="ECO:0000259" key="2">
    <source>
        <dbReference type="Pfam" id="PF13193"/>
    </source>
</evidence>
<evidence type="ECO:0000313" key="3">
    <source>
        <dbReference type="EMBL" id="GHA02745.1"/>
    </source>
</evidence>
<evidence type="ECO:0000259" key="1">
    <source>
        <dbReference type="Pfam" id="PF00501"/>
    </source>
</evidence>
<dbReference type="EMBL" id="BMZD01000006">
    <property type="protein sequence ID" value="GHA02745.1"/>
    <property type="molecule type" value="Genomic_DNA"/>
</dbReference>
<proteinExistence type="predicted"/>
<dbReference type="GO" id="GO:0006631">
    <property type="term" value="P:fatty acid metabolic process"/>
    <property type="evidence" value="ECO:0007669"/>
    <property type="project" value="TreeGrafter"/>
</dbReference>
<dbReference type="AlphaFoldDB" id="A0A918RNX7"/>
<dbReference type="Proteomes" id="UP000634139">
    <property type="component" value="Unassembled WGS sequence"/>
</dbReference>
<dbReference type="RefSeq" id="WP_189541961.1">
    <property type="nucleotide sequence ID" value="NZ_BMZD01000006.1"/>
</dbReference>
<feature type="domain" description="AMP-binding enzyme C-terminal" evidence="2">
    <location>
        <begin position="430"/>
        <end position="502"/>
    </location>
</feature>
<dbReference type="InterPro" id="IPR025110">
    <property type="entry name" value="AMP-bd_C"/>
</dbReference>
<dbReference type="Gene3D" id="3.40.50.12780">
    <property type="entry name" value="N-terminal domain of ligase-like"/>
    <property type="match status" value="1"/>
</dbReference>
<comment type="caution">
    <text evidence="3">The sequence shown here is derived from an EMBL/GenBank/DDBJ whole genome shotgun (WGS) entry which is preliminary data.</text>
</comment>
<dbReference type="Pfam" id="PF13193">
    <property type="entry name" value="AMP-binding_C"/>
    <property type="match status" value="1"/>
</dbReference>
<keyword evidence="4" id="KW-1185">Reference proteome</keyword>
<gene>
    <name evidence="3" type="ORF">GCM10011617_24450</name>
</gene>
<keyword evidence="3" id="KW-0436">Ligase</keyword>
<organism evidence="3 4">
    <name type="scientific">Novosphingobium arvoryzae</name>
    <dbReference type="NCBI Taxonomy" id="1256514"/>
    <lineage>
        <taxon>Bacteria</taxon>
        <taxon>Pseudomonadati</taxon>
        <taxon>Pseudomonadota</taxon>
        <taxon>Alphaproteobacteria</taxon>
        <taxon>Sphingomonadales</taxon>
        <taxon>Sphingomonadaceae</taxon>
        <taxon>Novosphingobium</taxon>
    </lineage>
</organism>
<protein>
    <submittedName>
        <fullName evidence="3">O-succinylbenzoate--CoA ligase</fullName>
    </submittedName>
</protein>
<name>A0A918RNX7_9SPHN</name>
<dbReference type="InterPro" id="IPR000873">
    <property type="entry name" value="AMP-dep_synth/lig_dom"/>
</dbReference>
<accession>A0A918RNX7</accession>